<dbReference type="AlphaFoldDB" id="S9QZG3"/>
<dbReference type="Pfam" id="PF00015">
    <property type="entry name" value="MCPsignal"/>
    <property type="match status" value="1"/>
</dbReference>
<feature type="region of interest" description="Disordered" evidence="5">
    <location>
        <begin position="606"/>
        <end position="627"/>
    </location>
</feature>
<dbReference type="eggNOG" id="COG0840">
    <property type="taxonomic scope" value="Bacteria"/>
</dbReference>
<accession>S9QZG3</accession>
<dbReference type="PROSITE" id="PS50111">
    <property type="entry name" value="CHEMOTAXIS_TRANSDUC_2"/>
    <property type="match status" value="1"/>
</dbReference>
<comment type="caution">
    <text evidence="9">The sequence shown here is derived from an EMBL/GenBank/DDBJ whole genome shotgun (WGS) entry which is preliminary data.</text>
</comment>
<feature type="domain" description="Methyl-accepting transducer" evidence="7">
    <location>
        <begin position="335"/>
        <end position="564"/>
    </location>
</feature>
<comment type="similarity">
    <text evidence="3">Belongs to the methyl-accepting chemotaxis (MCP) protein family.</text>
</comment>
<evidence type="ECO:0000313" key="9">
    <source>
        <dbReference type="EMBL" id="EPX86771.1"/>
    </source>
</evidence>
<feature type="region of interest" description="Disordered" evidence="5">
    <location>
        <begin position="378"/>
        <end position="403"/>
    </location>
</feature>
<feature type="domain" description="HAMP" evidence="8">
    <location>
        <begin position="281"/>
        <end position="330"/>
    </location>
</feature>
<dbReference type="OrthoDB" id="354287at2"/>
<feature type="domain" description="HAMP" evidence="8">
    <location>
        <begin position="211"/>
        <end position="264"/>
    </location>
</feature>
<evidence type="ECO:0000256" key="3">
    <source>
        <dbReference type="ARBA" id="ARBA00029447"/>
    </source>
</evidence>
<dbReference type="InterPro" id="IPR051310">
    <property type="entry name" value="MCP_chemotaxis"/>
</dbReference>
<dbReference type="CDD" id="cd06225">
    <property type="entry name" value="HAMP"/>
    <property type="match status" value="1"/>
</dbReference>
<evidence type="ECO:0000256" key="4">
    <source>
        <dbReference type="PROSITE-ProRule" id="PRU00284"/>
    </source>
</evidence>
<reference evidence="10" key="1">
    <citation type="journal article" date="2014" name="Stand. Genomic Sci.">
        <title>Genome sequence of the exopolysaccharide-producing Salipiger mucosus type strain (DSM 16094(T)), a moderately halophilic member of the Roseobacter clade.</title>
        <authorList>
            <person name="Riedel T."/>
            <person name="Spring S."/>
            <person name="Fiebig A."/>
            <person name="Petersen J."/>
            <person name="Kyrpides N.C."/>
            <person name="Goker M."/>
            <person name="Klenk H.P."/>
        </authorList>
    </citation>
    <scope>NUCLEOTIDE SEQUENCE [LARGE SCALE GENOMIC DNA]</scope>
    <source>
        <strain evidence="10">DSM 16094</strain>
    </source>
</reference>
<dbReference type="GO" id="GO:0016020">
    <property type="term" value="C:membrane"/>
    <property type="evidence" value="ECO:0007669"/>
    <property type="project" value="UniProtKB-SubCell"/>
</dbReference>
<evidence type="ECO:0000259" key="7">
    <source>
        <dbReference type="PROSITE" id="PS50111"/>
    </source>
</evidence>
<evidence type="ECO:0000313" key="10">
    <source>
        <dbReference type="Proteomes" id="UP000015347"/>
    </source>
</evidence>
<dbReference type="Gene3D" id="1.10.287.950">
    <property type="entry name" value="Methyl-accepting chemotaxis protein"/>
    <property type="match status" value="1"/>
</dbReference>
<dbReference type="CDD" id="cd11386">
    <property type="entry name" value="MCP_signal"/>
    <property type="match status" value="1"/>
</dbReference>
<dbReference type="SUPFAM" id="SSF58104">
    <property type="entry name" value="Methyl-accepting chemotaxis protein (MCP) signaling domain"/>
    <property type="match status" value="1"/>
</dbReference>
<evidence type="ECO:0000259" key="8">
    <source>
        <dbReference type="PROSITE" id="PS50885"/>
    </source>
</evidence>
<sequence>MSRFSIRIQVFVLGMAFVLLLVVGGALSWRMQSGVVRDVAYANEVFRQNATVALIREDMEQARANGLEMAKGRKGAFESMLGNFGEVIEAVETDVHHFADPEDPRAARPKYVEILQRIGDGTSALRDVLRELPREGNLQLMPPTQRSLEEIDATLMQHIDRLDAMQEMLRTEVHETEVETLDSLEHAMTALLAAIAGVTTLSIAMVVGFGRILSRPLMRSAQSVRNIIAGDYTAPVPGVGRGDEVGEIARGLANLRDGLVAAEAADAETQRVGERRVALFDRLGQAMTSLSNGKLDERLDPDKWQDLGETYRQLCVDFNHLAENISGMVASLRDSANMVQRNSRELSSMSNEMSRRSEVQAATLEQSAAALEELSSSVTAAADRAEEADQRVGEGRRRAEEGGEVMSKALEAMSSIAASSDQITQIIGVIDDIAFQTNLLALNAGVEAARAGESGKGFSVVASEVRSLAQRASESAREIKALVSNSSQQVKEGGLLVEQTGATLSDIVRHVTEVSEMVAEIASGAKEQSAGLQEINVGVSELDKVTQQNAAMVGETSSASHQLQGEADRLTEQLNRFTGEAAPELEDITPVAAPVEAFAGPDLAEAPAQLPRPMATAVGSDTNWEDF</sequence>
<dbReference type="EMBL" id="APVH01000003">
    <property type="protein sequence ID" value="EPX86771.1"/>
    <property type="molecule type" value="Genomic_DNA"/>
</dbReference>
<evidence type="ECO:0000256" key="5">
    <source>
        <dbReference type="SAM" id="MobiDB-lite"/>
    </source>
</evidence>
<dbReference type="InterPro" id="IPR004089">
    <property type="entry name" value="MCPsignal_dom"/>
</dbReference>
<keyword evidence="6" id="KW-0472">Membrane</keyword>
<comment type="subcellular location">
    <subcellularLocation>
        <location evidence="1">Membrane</location>
    </subcellularLocation>
</comment>
<dbReference type="Gene3D" id="6.10.340.10">
    <property type="match status" value="1"/>
</dbReference>
<feature type="compositionally biased region" description="Basic and acidic residues" evidence="5">
    <location>
        <begin position="383"/>
        <end position="401"/>
    </location>
</feature>
<evidence type="ECO:0000256" key="2">
    <source>
        <dbReference type="ARBA" id="ARBA00022500"/>
    </source>
</evidence>
<dbReference type="HOGENOM" id="CLU_000445_107_20_5"/>
<dbReference type="GO" id="GO:0006935">
    <property type="term" value="P:chemotaxis"/>
    <property type="evidence" value="ECO:0007669"/>
    <property type="project" value="UniProtKB-KW"/>
</dbReference>
<keyword evidence="2" id="KW-0145">Chemotaxis</keyword>
<keyword evidence="6" id="KW-1133">Transmembrane helix</keyword>
<dbReference type="InterPro" id="IPR003660">
    <property type="entry name" value="HAMP_dom"/>
</dbReference>
<keyword evidence="10" id="KW-1185">Reference proteome</keyword>
<dbReference type="GO" id="GO:0007165">
    <property type="term" value="P:signal transduction"/>
    <property type="evidence" value="ECO:0007669"/>
    <property type="project" value="UniProtKB-KW"/>
</dbReference>
<gene>
    <name evidence="9" type="ORF">Salmuc_01419</name>
</gene>
<dbReference type="STRING" id="1123237.Salmuc_01419"/>
<evidence type="ECO:0000256" key="6">
    <source>
        <dbReference type="SAM" id="Phobius"/>
    </source>
</evidence>
<dbReference type="Pfam" id="PF00672">
    <property type="entry name" value="HAMP"/>
    <property type="match status" value="1"/>
</dbReference>
<dbReference type="PROSITE" id="PS50885">
    <property type="entry name" value="HAMP"/>
    <property type="match status" value="2"/>
</dbReference>
<dbReference type="SUPFAM" id="SSF158472">
    <property type="entry name" value="HAMP domain-like"/>
    <property type="match status" value="1"/>
</dbReference>
<keyword evidence="4" id="KW-0807">Transducer</keyword>
<name>S9QZG3_9RHOB</name>
<proteinExistence type="inferred from homology"/>
<dbReference type="RefSeq" id="WP_021119669.1">
    <property type="nucleotide sequence ID" value="NZ_KE557273.1"/>
</dbReference>
<feature type="transmembrane region" description="Helical" evidence="6">
    <location>
        <begin position="190"/>
        <end position="213"/>
    </location>
</feature>
<dbReference type="PANTHER" id="PTHR43531">
    <property type="entry name" value="PROTEIN ICFG"/>
    <property type="match status" value="1"/>
</dbReference>
<dbReference type="FunFam" id="1.10.287.950:FF:000001">
    <property type="entry name" value="Methyl-accepting chemotaxis sensory transducer"/>
    <property type="match status" value="1"/>
</dbReference>
<dbReference type="PANTHER" id="PTHR43531:SF11">
    <property type="entry name" value="METHYL-ACCEPTING CHEMOTAXIS PROTEIN 3"/>
    <property type="match status" value="1"/>
</dbReference>
<organism evidence="9 10">
    <name type="scientific">Salipiger mucosus DSM 16094</name>
    <dbReference type="NCBI Taxonomy" id="1123237"/>
    <lineage>
        <taxon>Bacteria</taxon>
        <taxon>Pseudomonadati</taxon>
        <taxon>Pseudomonadota</taxon>
        <taxon>Alphaproteobacteria</taxon>
        <taxon>Rhodobacterales</taxon>
        <taxon>Roseobacteraceae</taxon>
        <taxon>Salipiger</taxon>
    </lineage>
</organism>
<dbReference type="Proteomes" id="UP000015347">
    <property type="component" value="Unassembled WGS sequence"/>
</dbReference>
<keyword evidence="6" id="KW-0812">Transmembrane</keyword>
<dbReference type="SMART" id="SM00304">
    <property type="entry name" value="HAMP"/>
    <property type="match status" value="2"/>
</dbReference>
<evidence type="ECO:0000256" key="1">
    <source>
        <dbReference type="ARBA" id="ARBA00004370"/>
    </source>
</evidence>
<dbReference type="SMART" id="SM00283">
    <property type="entry name" value="MA"/>
    <property type="match status" value="1"/>
</dbReference>
<protein>
    <submittedName>
        <fullName evidence="9">Methyl-accepting chemotaxis protein McpC</fullName>
    </submittedName>
</protein>